<proteinExistence type="predicted"/>
<dbReference type="Proteomes" id="UP001355207">
    <property type="component" value="Chromosome 7"/>
</dbReference>
<feature type="compositionally biased region" description="Polar residues" evidence="1">
    <location>
        <begin position="1"/>
        <end position="19"/>
    </location>
</feature>
<evidence type="ECO:0000313" key="2">
    <source>
        <dbReference type="EMBL" id="WWC90584.1"/>
    </source>
</evidence>
<sequence length="234" mass="25001">MTSLSPVENKISPTTTQERGQFILARRSTTAPNSPLLSPNSKIATPNTVVQAQTAHREIAGKPIPKRKTLPLPPDNVGNGIPINAASVIMGLGRGNGIPANNHPHAITPGNTLNSLEQITNRIANNLGGSGFLDDQAENKIAPSYERRFHAGLGDLNRRLSSPGAMLSRSSSPMIAPTASSSVMYGDHVNNNPRMKDWPSSFSALDASTHSIRSNRDILARISSKDPSEEDESK</sequence>
<dbReference type="AlphaFoldDB" id="A0AAX4JZG1"/>
<protein>
    <submittedName>
        <fullName evidence="2">Uncharacterized protein</fullName>
    </submittedName>
</protein>
<organism evidence="2 3">
    <name type="scientific">Kwoniella dendrophila CBS 6074</name>
    <dbReference type="NCBI Taxonomy" id="1295534"/>
    <lineage>
        <taxon>Eukaryota</taxon>
        <taxon>Fungi</taxon>
        <taxon>Dikarya</taxon>
        <taxon>Basidiomycota</taxon>
        <taxon>Agaricomycotina</taxon>
        <taxon>Tremellomycetes</taxon>
        <taxon>Tremellales</taxon>
        <taxon>Cryptococcaceae</taxon>
        <taxon>Kwoniella</taxon>
    </lineage>
</organism>
<dbReference type="GeneID" id="91096190"/>
<evidence type="ECO:0000256" key="1">
    <source>
        <dbReference type="SAM" id="MobiDB-lite"/>
    </source>
</evidence>
<evidence type="ECO:0000313" key="3">
    <source>
        <dbReference type="Proteomes" id="UP001355207"/>
    </source>
</evidence>
<dbReference type="RefSeq" id="XP_066077347.1">
    <property type="nucleotide sequence ID" value="XM_066221250.1"/>
</dbReference>
<gene>
    <name evidence="2" type="ORF">L201_005520</name>
</gene>
<feature type="compositionally biased region" description="Basic and acidic residues" evidence="1">
    <location>
        <begin position="215"/>
        <end position="227"/>
    </location>
</feature>
<name>A0AAX4JZG1_9TREE</name>
<accession>A0AAX4JZG1</accession>
<feature type="region of interest" description="Disordered" evidence="1">
    <location>
        <begin position="215"/>
        <end position="234"/>
    </location>
</feature>
<dbReference type="EMBL" id="CP144104">
    <property type="protein sequence ID" value="WWC90584.1"/>
    <property type="molecule type" value="Genomic_DNA"/>
</dbReference>
<feature type="region of interest" description="Disordered" evidence="1">
    <location>
        <begin position="1"/>
        <end position="20"/>
    </location>
</feature>
<keyword evidence="3" id="KW-1185">Reference proteome</keyword>
<reference evidence="2 3" key="1">
    <citation type="submission" date="2024-01" db="EMBL/GenBank/DDBJ databases">
        <title>Comparative genomics of Cryptococcus and Kwoniella reveals pathogenesis evolution and contrasting modes of karyotype evolution via chromosome fusion or intercentromeric recombination.</title>
        <authorList>
            <person name="Coelho M.A."/>
            <person name="David-Palma M."/>
            <person name="Shea T."/>
            <person name="Bowers K."/>
            <person name="McGinley-Smith S."/>
            <person name="Mohammad A.W."/>
            <person name="Gnirke A."/>
            <person name="Yurkov A.M."/>
            <person name="Nowrousian M."/>
            <person name="Sun S."/>
            <person name="Cuomo C.A."/>
            <person name="Heitman J."/>
        </authorList>
    </citation>
    <scope>NUCLEOTIDE SEQUENCE [LARGE SCALE GENOMIC DNA]</scope>
    <source>
        <strain evidence="2 3">CBS 6074</strain>
    </source>
</reference>